<proteinExistence type="predicted"/>
<sequence>MKRSIIITSIFEPTEAVKAFAKFKDYDLIVVGDEKSPENWHCENTTYLSIDEQNKLGYQLTQHLPYNHYSRKMLGYLLAMENKADLRIDTDDDNIPKQNWSFPLNEHKYDCIEENEGFVNIYQLFTDQKIWPRGLPLNLINKRFDFKVLLNEKNCNVGIWQGLADEDPDVDAIY</sequence>
<dbReference type="InterPro" id="IPR005049">
    <property type="entry name" value="STL-like"/>
</dbReference>
<organism evidence="1 2">
    <name type="scientific">Christiangramia antarctica</name>
    <dbReference type="NCBI Taxonomy" id="2058158"/>
    <lineage>
        <taxon>Bacteria</taxon>
        <taxon>Pseudomonadati</taxon>
        <taxon>Bacteroidota</taxon>
        <taxon>Flavobacteriia</taxon>
        <taxon>Flavobacteriales</taxon>
        <taxon>Flavobacteriaceae</taxon>
        <taxon>Christiangramia</taxon>
    </lineage>
</organism>
<dbReference type="RefSeq" id="WP_251739142.1">
    <property type="nucleotide sequence ID" value="NZ_JBHUOJ010000032.1"/>
</dbReference>
<protein>
    <submittedName>
        <fullName evidence="1">Uncharacterized protein</fullName>
    </submittedName>
</protein>
<comment type="caution">
    <text evidence="1">The sequence shown here is derived from an EMBL/GenBank/DDBJ whole genome shotgun (WGS) entry which is preliminary data.</text>
</comment>
<reference evidence="2" key="1">
    <citation type="journal article" date="2019" name="Int. J. Syst. Evol. Microbiol.">
        <title>The Global Catalogue of Microorganisms (GCM) 10K type strain sequencing project: providing services to taxonomists for standard genome sequencing and annotation.</title>
        <authorList>
            <consortium name="The Broad Institute Genomics Platform"/>
            <consortium name="The Broad Institute Genome Sequencing Center for Infectious Disease"/>
            <person name="Wu L."/>
            <person name="Ma J."/>
        </authorList>
    </citation>
    <scope>NUCLEOTIDE SEQUENCE [LARGE SCALE GENOMIC DNA]</scope>
    <source>
        <strain evidence="2">KCTC 52925</strain>
    </source>
</reference>
<accession>A0ABW5X5K4</accession>
<keyword evidence="2" id="KW-1185">Reference proteome</keyword>
<dbReference type="PANTHER" id="PTHR31362:SF0">
    <property type="entry name" value="EXOSTOSIN DOMAIN-CONTAINING PROTEIN-RELATED"/>
    <property type="match status" value="1"/>
</dbReference>
<gene>
    <name evidence="1" type="ORF">ACFSYS_13095</name>
</gene>
<evidence type="ECO:0000313" key="1">
    <source>
        <dbReference type="EMBL" id="MFD2834226.1"/>
    </source>
</evidence>
<dbReference type="PANTHER" id="PTHR31362">
    <property type="entry name" value="GLYCOSYLTRANSFERASE STELLO1-RELATED"/>
    <property type="match status" value="1"/>
</dbReference>
<dbReference type="EMBL" id="JBHUOJ010000032">
    <property type="protein sequence ID" value="MFD2834226.1"/>
    <property type="molecule type" value="Genomic_DNA"/>
</dbReference>
<evidence type="ECO:0000313" key="2">
    <source>
        <dbReference type="Proteomes" id="UP001597438"/>
    </source>
</evidence>
<dbReference type="Proteomes" id="UP001597438">
    <property type="component" value="Unassembled WGS sequence"/>
</dbReference>
<name>A0ABW5X5K4_9FLAO</name>